<name>A0A317Q8L6_9ENTR</name>
<dbReference type="Proteomes" id="UP000246744">
    <property type="component" value="Unassembled WGS sequence"/>
</dbReference>
<reference evidence="3 4" key="1">
    <citation type="submission" date="2018-05" db="EMBL/GenBank/DDBJ databases">
        <title>Genomic Encyclopedia of Type Strains, Phase IV (KMG-IV): sequencing the most valuable type-strain genomes for metagenomic binning, comparative biology and taxonomic classification.</title>
        <authorList>
            <person name="Goeker M."/>
        </authorList>
    </citation>
    <scope>NUCLEOTIDE SEQUENCE [LARGE SCALE GENOMIC DNA]</scope>
    <source>
        <strain evidence="3 4">DSM 19579</strain>
    </source>
</reference>
<dbReference type="GO" id="GO:0030153">
    <property type="term" value="P:bacteriocin immunity"/>
    <property type="evidence" value="ECO:0007669"/>
    <property type="project" value="UniProtKB-KW"/>
</dbReference>
<sequence length="85" mass="9833">MGDKKLLSDYTESEFLDLVRKIYNAEGPTEEDDNRRVREFRRLAEHPSGSDLIFYPEDGKDDSPEGVVKEVKEWRQAHGKSGFKS</sequence>
<dbReference type="EMBL" id="QGTS01000002">
    <property type="protein sequence ID" value="PWW11721.1"/>
    <property type="molecule type" value="Genomic_DNA"/>
</dbReference>
<comment type="similarity">
    <text evidence="1">Belongs to the colicins ColE2/ColE8/ColE9 and pyocins S1/S2 family.</text>
</comment>
<dbReference type="Gene3D" id="1.10.1200.20">
    <property type="entry name" value="Colicin E immunity protein"/>
    <property type="match status" value="1"/>
</dbReference>
<dbReference type="SUPFAM" id="SSF47345">
    <property type="entry name" value="Colicin E immunity proteins"/>
    <property type="match status" value="1"/>
</dbReference>
<evidence type="ECO:0000313" key="3">
    <source>
        <dbReference type="EMBL" id="PWW11721.1"/>
    </source>
</evidence>
<dbReference type="AlphaFoldDB" id="A0A317Q8L6"/>
<accession>A0A317Q8L6</accession>
<dbReference type="InterPro" id="IPR000290">
    <property type="entry name" value="Colicin_pyocin"/>
</dbReference>
<gene>
    <name evidence="3" type="ORF">DES37_102331</name>
</gene>
<dbReference type="GO" id="GO:0015643">
    <property type="term" value="F:toxic substance binding"/>
    <property type="evidence" value="ECO:0007669"/>
    <property type="project" value="InterPro"/>
</dbReference>
<proteinExistence type="inferred from homology"/>
<evidence type="ECO:0000256" key="2">
    <source>
        <dbReference type="ARBA" id="ARBA00023025"/>
    </source>
</evidence>
<dbReference type="RefSeq" id="WP_110024980.1">
    <property type="nucleotide sequence ID" value="NZ_QGTS01000002.1"/>
</dbReference>
<dbReference type="Pfam" id="PF01320">
    <property type="entry name" value="Colicin_Pyocin"/>
    <property type="match status" value="1"/>
</dbReference>
<organism evidence="3 4">
    <name type="scientific">Mangrovibacter plantisponsor</name>
    <dbReference type="NCBI Taxonomy" id="451513"/>
    <lineage>
        <taxon>Bacteria</taxon>
        <taxon>Pseudomonadati</taxon>
        <taxon>Pseudomonadota</taxon>
        <taxon>Gammaproteobacteria</taxon>
        <taxon>Enterobacterales</taxon>
        <taxon>Enterobacteriaceae</taxon>
        <taxon>Mangrovibacter</taxon>
    </lineage>
</organism>
<dbReference type="PRINTS" id="PR01299">
    <property type="entry name" value="PYOCIN"/>
</dbReference>
<dbReference type="CDD" id="cd16363">
    <property type="entry name" value="Col_Im_like"/>
    <property type="match status" value="1"/>
</dbReference>
<dbReference type="InterPro" id="IPR035900">
    <property type="entry name" value="Colicin_E_sf"/>
</dbReference>
<dbReference type="OrthoDB" id="6810874at2"/>
<protein>
    <submittedName>
        <fullName evidence="3">Colicin immunity protein/pyocin immunity protein</fullName>
    </submittedName>
</protein>
<keyword evidence="2" id="KW-0079">Bacteriocin immunity</keyword>
<comment type="caution">
    <text evidence="3">The sequence shown here is derived from an EMBL/GenBank/DDBJ whole genome shotgun (WGS) entry which is preliminary data.</text>
</comment>
<keyword evidence="4" id="KW-1185">Reference proteome</keyword>
<evidence type="ECO:0000256" key="1">
    <source>
        <dbReference type="ARBA" id="ARBA00009346"/>
    </source>
</evidence>
<evidence type="ECO:0000313" key="4">
    <source>
        <dbReference type="Proteomes" id="UP000246744"/>
    </source>
</evidence>